<protein>
    <recommendedName>
        <fullName evidence="3">Exonuclease domain-containing protein</fullName>
    </recommendedName>
</protein>
<dbReference type="GO" id="GO:0003676">
    <property type="term" value="F:nucleic acid binding"/>
    <property type="evidence" value="ECO:0007669"/>
    <property type="project" value="InterPro"/>
</dbReference>
<dbReference type="AlphaFoldDB" id="A0A0M1P828"/>
<dbReference type="Proteomes" id="UP000036932">
    <property type="component" value="Unassembled WGS sequence"/>
</dbReference>
<gene>
    <name evidence="1" type="ORF">AM231_14310</name>
</gene>
<dbReference type="EMBL" id="LIUT01000001">
    <property type="protein sequence ID" value="KOR90189.1"/>
    <property type="molecule type" value="Genomic_DNA"/>
</dbReference>
<dbReference type="PATRIC" id="fig|1705565.3.peg.4902"/>
<sequence>MVTQAGYEFDLPLLRNECKRFGLPIINNCCLDTKALFTYLHPEVEWIISTDFLIKYYQINDQDLKRHDALGDSILIGRIFIRILEEFKARNLQYIYFKDEVVVKRFQIPS</sequence>
<evidence type="ECO:0000313" key="2">
    <source>
        <dbReference type="Proteomes" id="UP000036932"/>
    </source>
</evidence>
<evidence type="ECO:0000313" key="1">
    <source>
        <dbReference type="EMBL" id="KOR90189.1"/>
    </source>
</evidence>
<organism evidence="1 2">
    <name type="scientific">Paenibacillus solani</name>
    <dbReference type="NCBI Taxonomy" id="1705565"/>
    <lineage>
        <taxon>Bacteria</taxon>
        <taxon>Bacillati</taxon>
        <taxon>Bacillota</taxon>
        <taxon>Bacilli</taxon>
        <taxon>Bacillales</taxon>
        <taxon>Paenibacillaceae</taxon>
        <taxon>Paenibacillus</taxon>
    </lineage>
</organism>
<keyword evidence="2" id="KW-1185">Reference proteome</keyword>
<proteinExistence type="predicted"/>
<evidence type="ECO:0008006" key="3">
    <source>
        <dbReference type="Google" id="ProtNLM"/>
    </source>
</evidence>
<dbReference type="InterPro" id="IPR036397">
    <property type="entry name" value="RNaseH_sf"/>
</dbReference>
<dbReference type="SUPFAM" id="SSF53098">
    <property type="entry name" value="Ribonuclease H-like"/>
    <property type="match status" value="1"/>
</dbReference>
<dbReference type="Gene3D" id="3.30.420.10">
    <property type="entry name" value="Ribonuclease H-like superfamily/Ribonuclease H"/>
    <property type="match status" value="1"/>
</dbReference>
<reference evidence="2" key="1">
    <citation type="submission" date="2015-08" db="EMBL/GenBank/DDBJ databases">
        <title>Genome sequencing project for genomic taxonomy and phylogenomics of Bacillus-like bacteria.</title>
        <authorList>
            <person name="Liu B."/>
            <person name="Wang J."/>
            <person name="Zhu Y."/>
            <person name="Liu G."/>
            <person name="Chen Q."/>
            <person name="Chen Z."/>
            <person name="Lan J."/>
            <person name="Che J."/>
            <person name="Ge C."/>
            <person name="Shi H."/>
            <person name="Pan Z."/>
            <person name="Liu X."/>
        </authorList>
    </citation>
    <scope>NUCLEOTIDE SEQUENCE [LARGE SCALE GENOMIC DNA]</scope>
    <source>
        <strain evidence="2">FJAT-22460</strain>
    </source>
</reference>
<comment type="caution">
    <text evidence="1">The sequence shown here is derived from an EMBL/GenBank/DDBJ whole genome shotgun (WGS) entry which is preliminary data.</text>
</comment>
<name>A0A0M1P828_9BACL</name>
<dbReference type="InterPro" id="IPR012337">
    <property type="entry name" value="RNaseH-like_sf"/>
</dbReference>
<accession>A0A0M1P828</accession>